<evidence type="ECO:0000256" key="7">
    <source>
        <dbReference type="PROSITE-ProRule" id="PRU01091"/>
    </source>
</evidence>
<gene>
    <name evidence="10" type="primary">phoB</name>
    <name evidence="10" type="ORF">L21SP3_02302</name>
</gene>
<keyword evidence="3" id="KW-0805">Transcription regulation</keyword>
<sequence length="231" mass="25893">MEKEKILVVEDEADVRELLCYNLRANGFEVDTCGDGKLAVDKIEEWKPNLVLLDLMLPGLDGFSVCRKLKNEPKTSGIRVIMLTARGDEADIVTGLELGADDYITKPFSPKVLTARINAVLRRPGRTSGTGEKDSGLLRVHEIEIDTRKYQVFVSGKPCKLTSTEFRLLCFLAARPGWVFTRYQIVDAVHGADYPVTDRSVDVQVVGLRKKLREAGKYIETVRGVGYRFIE</sequence>
<keyword evidence="1 6" id="KW-0597">Phosphoprotein</keyword>
<dbReference type="GO" id="GO:0000976">
    <property type="term" value="F:transcription cis-regulatory region binding"/>
    <property type="evidence" value="ECO:0007669"/>
    <property type="project" value="TreeGrafter"/>
</dbReference>
<dbReference type="KEGG" id="pbu:L21SP3_02302"/>
<dbReference type="Gene3D" id="6.10.250.690">
    <property type="match status" value="1"/>
</dbReference>
<dbReference type="PANTHER" id="PTHR48111:SF40">
    <property type="entry name" value="PHOSPHATE REGULON TRANSCRIPTIONAL REGULATORY PROTEIN PHOB"/>
    <property type="match status" value="1"/>
</dbReference>
<protein>
    <submittedName>
        <fullName evidence="10">Phosphate regulon transcriptional regulatory protein PhoB</fullName>
    </submittedName>
</protein>
<dbReference type="GO" id="GO:0032993">
    <property type="term" value="C:protein-DNA complex"/>
    <property type="evidence" value="ECO:0007669"/>
    <property type="project" value="TreeGrafter"/>
</dbReference>
<feature type="domain" description="OmpR/PhoB-type" evidence="9">
    <location>
        <begin position="135"/>
        <end position="231"/>
    </location>
</feature>
<dbReference type="AlphaFoldDB" id="A0A1Q2HSN4"/>
<dbReference type="InterPro" id="IPR036388">
    <property type="entry name" value="WH-like_DNA-bd_sf"/>
</dbReference>
<name>A0A1Q2HSN4_9BACT</name>
<keyword evidence="4 7" id="KW-0238">DNA-binding</keyword>
<evidence type="ECO:0000256" key="3">
    <source>
        <dbReference type="ARBA" id="ARBA00023015"/>
    </source>
</evidence>
<dbReference type="EMBL" id="CP019633">
    <property type="protein sequence ID" value="AQQ10469.1"/>
    <property type="molecule type" value="Genomic_DNA"/>
</dbReference>
<reference evidence="11" key="1">
    <citation type="submission" date="2017-02" db="EMBL/GenBank/DDBJ databases">
        <title>Comparative genomics and description of representatives of a novel lineage of planctomycetes thriving in anoxic sediments.</title>
        <authorList>
            <person name="Spring S."/>
            <person name="Bunk B."/>
            <person name="Sproer C."/>
            <person name="Klenk H.-P."/>
        </authorList>
    </citation>
    <scope>NUCLEOTIDE SEQUENCE [LARGE SCALE GENOMIC DNA]</scope>
    <source>
        <strain evidence="11">L21-RPul-D3</strain>
    </source>
</reference>
<evidence type="ECO:0000256" key="4">
    <source>
        <dbReference type="ARBA" id="ARBA00023125"/>
    </source>
</evidence>
<dbReference type="SUPFAM" id="SSF52172">
    <property type="entry name" value="CheY-like"/>
    <property type="match status" value="1"/>
</dbReference>
<evidence type="ECO:0000256" key="6">
    <source>
        <dbReference type="PROSITE-ProRule" id="PRU00169"/>
    </source>
</evidence>
<evidence type="ECO:0000256" key="5">
    <source>
        <dbReference type="ARBA" id="ARBA00023163"/>
    </source>
</evidence>
<dbReference type="SMART" id="SM00862">
    <property type="entry name" value="Trans_reg_C"/>
    <property type="match status" value="1"/>
</dbReference>
<dbReference type="PROSITE" id="PS50110">
    <property type="entry name" value="RESPONSE_REGULATORY"/>
    <property type="match status" value="1"/>
</dbReference>
<evidence type="ECO:0000259" key="9">
    <source>
        <dbReference type="PROSITE" id="PS51755"/>
    </source>
</evidence>
<organism evidence="10 11">
    <name type="scientific">Sedimentisphaera cyanobacteriorum</name>
    <dbReference type="NCBI Taxonomy" id="1940790"/>
    <lineage>
        <taxon>Bacteria</taxon>
        <taxon>Pseudomonadati</taxon>
        <taxon>Planctomycetota</taxon>
        <taxon>Phycisphaerae</taxon>
        <taxon>Sedimentisphaerales</taxon>
        <taxon>Sedimentisphaeraceae</taxon>
        <taxon>Sedimentisphaera</taxon>
    </lineage>
</organism>
<dbReference type="OrthoDB" id="272875at2"/>
<dbReference type="Proteomes" id="UP000188273">
    <property type="component" value="Chromosome"/>
</dbReference>
<dbReference type="GO" id="GO:0005829">
    <property type="term" value="C:cytosol"/>
    <property type="evidence" value="ECO:0007669"/>
    <property type="project" value="TreeGrafter"/>
</dbReference>
<proteinExistence type="predicted"/>
<dbReference type="PROSITE" id="PS51755">
    <property type="entry name" value="OMPR_PHOB"/>
    <property type="match status" value="1"/>
</dbReference>
<dbReference type="InterPro" id="IPR001789">
    <property type="entry name" value="Sig_transdc_resp-reg_receiver"/>
</dbReference>
<dbReference type="InterPro" id="IPR011006">
    <property type="entry name" value="CheY-like_superfamily"/>
</dbReference>
<dbReference type="CDD" id="cd00383">
    <property type="entry name" value="trans_reg_C"/>
    <property type="match status" value="1"/>
</dbReference>
<dbReference type="InterPro" id="IPR016032">
    <property type="entry name" value="Sig_transdc_resp-reg_C-effctor"/>
</dbReference>
<dbReference type="GO" id="GO:0000156">
    <property type="term" value="F:phosphorelay response regulator activity"/>
    <property type="evidence" value="ECO:0007669"/>
    <property type="project" value="TreeGrafter"/>
</dbReference>
<dbReference type="SUPFAM" id="SSF46894">
    <property type="entry name" value="C-terminal effector domain of the bipartite response regulators"/>
    <property type="match status" value="1"/>
</dbReference>
<feature type="DNA-binding region" description="OmpR/PhoB-type" evidence="7">
    <location>
        <begin position="135"/>
        <end position="231"/>
    </location>
</feature>
<evidence type="ECO:0000313" key="11">
    <source>
        <dbReference type="Proteomes" id="UP000188273"/>
    </source>
</evidence>
<dbReference type="GO" id="GO:0006355">
    <property type="term" value="P:regulation of DNA-templated transcription"/>
    <property type="evidence" value="ECO:0007669"/>
    <property type="project" value="InterPro"/>
</dbReference>
<dbReference type="SMART" id="SM00448">
    <property type="entry name" value="REC"/>
    <property type="match status" value="1"/>
</dbReference>
<dbReference type="PANTHER" id="PTHR48111">
    <property type="entry name" value="REGULATOR OF RPOS"/>
    <property type="match status" value="1"/>
</dbReference>
<dbReference type="InterPro" id="IPR001867">
    <property type="entry name" value="OmpR/PhoB-type_DNA-bd"/>
</dbReference>
<dbReference type="InterPro" id="IPR039420">
    <property type="entry name" value="WalR-like"/>
</dbReference>
<feature type="modified residue" description="4-aspartylphosphate" evidence="6">
    <location>
        <position position="54"/>
    </location>
</feature>
<dbReference type="STRING" id="1940790.L21SP3_02302"/>
<dbReference type="Gene3D" id="3.40.50.2300">
    <property type="match status" value="1"/>
</dbReference>
<evidence type="ECO:0000256" key="2">
    <source>
        <dbReference type="ARBA" id="ARBA00023012"/>
    </source>
</evidence>
<dbReference type="Pfam" id="PF00486">
    <property type="entry name" value="Trans_reg_C"/>
    <property type="match status" value="1"/>
</dbReference>
<dbReference type="RefSeq" id="WP_077541702.1">
    <property type="nucleotide sequence ID" value="NZ_CP019633.1"/>
</dbReference>
<evidence type="ECO:0000259" key="8">
    <source>
        <dbReference type="PROSITE" id="PS50110"/>
    </source>
</evidence>
<keyword evidence="5" id="KW-0804">Transcription</keyword>
<evidence type="ECO:0000256" key="1">
    <source>
        <dbReference type="ARBA" id="ARBA00022553"/>
    </source>
</evidence>
<accession>A0A1Q2HSN4</accession>
<dbReference type="FunFam" id="3.40.50.2300:FF:000001">
    <property type="entry name" value="DNA-binding response regulator PhoB"/>
    <property type="match status" value="1"/>
</dbReference>
<keyword evidence="11" id="KW-1185">Reference proteome</keyword>
<dbReference type="Gene3D" id="1.10.10.10">
    <property type="entry name" value="Winged helix-like DNA-binding domain superfamily/Winged helix DNA-binding domain"/>
    <property type="match status" value="1"/>
</dbReference>
<dbReference type="Pfam" id="PF00072">
    <property type="entry name" value="Response_reg"/>
    <property type="match status" value="1"/>
</dbReference>
<keyword evidence="2" id="KW-0902">Two-component regulatory system</keyword>
<evidence type="ECO:0000313" key="10">
    <source>
        <dbReference type="EMBL" id="AQQ10469.1"/>
    </source>
</evidence>
<feature type="domain" description="Response regulatory" evidence="8">
    <location>
        <begin position="5"/>
        <end position="121"/>
    </location>
</feature>